<evidence type="ECO:0000256" key="1">
    <source>
        <dbReference type="ARBA" id="ARBA00000223"/>
    </source>
</evidence>
<dbReference type="InterPro" id="IPR007721">
    <property type="entry name" value="RbsD_FucU"/>
</dbReference>
<dbReference type="EMBL" id="LC066377">
    <property type="protein sequence ID" value="BAT28697.1"/>
    <property type="molecule type" value="Genomic_DNA"/>
</dbReference>
<reference evidence="4" key="1">
    <citation type="journal article" date="2015" name="Proc. Natl. Acad. Sci. U.S.A.">
        <title>Bacterial clade with the ribosomal RNA operon on a small plasmid rather than the chromosome.</title>
        <authorList>
            <person name="Anda M."/>
            <person name="Ohtsubo Y."/>
            <person name="Okubo T."/>
            <person name="Sugawara M."/>
            <person name="Nagata Y."/>
            <person name="Tsuda M."/>
            <person name="Minamisawa K."/>
            <person name="Mitsui H."/>
        </authorList>
    </citation>
    <scope>NUCLEOTIDE SEQUENCE</scope>
    <source>
        <strain evidence="4">JCM 14755</strain>
    </source>
</reference>
<proteinExistence type="predicted"/>
<sequence length="148" mass="16497">MLKNIPPLLSPELLLTLAEMGHGDELVIADRNFPAESVAARTVTGRCIHLTNTDTVEAGRQILKLMPLDSFVDMPIRRMAPVGEPQHDLEVHTAFLAMAREEEGRDVGMEAIERFGFYEAAANAYAIVRTTEDRPYANFILKKGVIFE</sequence>
<organism evidence="4">
    <name type="scientific">Aureimonas frigidaquae</name>
    <dbReference type="NCBI Taxonomy" id="424757"/>
    <lineage>
        <taxon>Bacteria</taxon>
        <taxon>Pseudomonadati</taxon>
        <taxon>Pseudomonadota</taxon>
        <taxon>Alphaproteobacteria</taxon>
        <taxon>Hyphomicrobiales</taxon>
        <taxon>Aurantimonadaceae</taxon>
        <taxon>Aureimonas</taxon>
    </lineage>
</organism>
<dbReference type="InterPro" id="IPR050443">
    <property type="entry name" value="RbsD/FucU_mutarotase"/>
</dbReference>
<dbReference type="GO" id="GO:0036373">
    <property type="term" value="F:L-fucose mutarotase activity"/>
    <property type="evidence" value="ECO:0007669"/>
    <property type="project" value="UniProtKB-EC"/>
</dbReference>
<dbReference type="PANTHER" id="PTHR31690:SF4">
    <property type="entry name" value="FUCOSE MUTAROTASE"/>
    <property type="match status" value="1"/>
</dbReference>
<keyword evidence="2" id="KW-0413">Isomerase</keyword>
<dbReference type="GO" id="GO:0006004">
    <property type="term" value="P:fucose metabolic process"/>
    <property type="evidence" value="ECO:0007669"/>
    <property type="project" value="TreeGrafter"/>
</dbReference>
<accession>A0A0N7KY45</accession>
<dbReference type="RefSeq" id="WP_062225730.1">
    <property type="nucleotide sequence ID" value="NZ_BBWR01000002.1"/>
</dbReference>
<dbReference type="SUPFAM" id="SSF102546">
    <property type="entry name" value="RbsD-like"/>
    <property type="match status" value="1"/>
</dbReference>
<dbReference type="Pfam" id="PF05025">
    <property type="entry name" value="RbsD_FucU"/>
    <property type="match status" value="1"/>
</dbReference>
<evidence type="ECO:0000313" key="4">
    <source>
        <dbReference type="EMBL" id="BAT28697.1"/>
    </source>
</evidence>
<dbReference type="OrthoDB" id="7947972at2"/>
<evidence type="ECO:0000256" key="2">
    <source>
        <dbReference type="ARBA" id="ARBA00023235"/>
    </source>
</evidence>
<dbReference type="InterPro" id="IPR023750">
    <property type="entry name" value="RbsD-like_sf"/>
</dbReference>
<dbReference type="GO" id="GO:0062193">
    <property type="term" value="F:D-ribose pyranase activity"/>
    <property type="evidence" value="ECO:0007669"/>
    <property type="project" value="UniProtKB-EC"/>
</dbReference>
<dbReference type="GO" id="GO:0042806">
    <property type="term" value="F:fucose binding"/>
    <property type="evidence" value="ECO:0007669"/>
    <property type="project" value="TreeGrafter"/>
</dbReference>
<name>A0A0N7KY45_9HYPH</name>
<comment type="catalytic activity">
    <reaction evidence="3">
        <text>alpha-L-fucose = beta-L-fucose</text>
        <dbReference type="Rhea" id="RHEA:25580"/>
        <dbReference type="ChEBI" id="CHEBI:42548"/>
        <dbReference type="ChEBI" id="CHEBI:42589"/>
        <dbReference type="EC" id="5.1.3.29"/>
    </reaction>
</comment>
<evidence type="ECO:0000256" key="3">
    <source>
        <dbReference type="ARBA" id="ARBA00036324"/>
    </source>
</evidence>
<dbReference type="PANTHER" id="PTHR31690">
    <property type="entry name" value="FUCOSE MUTAROTASE"/>
    <property type="match status" value="1"/>
</dbReference>
<dbReference type="AlphaFoldDB" id="A0A0N7KY45"/>
<comment type="catalytic activity">
    <reaction evidence="1">
        <text>beta-D-ribopyranose = beta-D-ribofuranose</text>
        <dbReference type="Rhea" id="RHEA:25432"/>
        <dbReference type="ChEBI" id="CHEBI:27476"/>
        <dbReference type="ChEBI" id="CHEBI:47002"/>
        <dbReference type="EC" id="5.4.99.62"/>
    </reaction>
</comment>
<protein>
    <submittedName>
        <fullName evidence="4">RbsD or FucU transport</fullName>
    </submittedName>
</protein>
<dbReference type="Gene3D" id="3.40.1650.10">
    <property type="entry name" value="RbsD-like domain"/>
    <property type="match status" value="1"/>
</dbReference>